<evidence type="ECO:0000313" key="2">
    <source>
        <dbReference type="Proteomes" id="UP000831787"/>
    </source>
</evidence>
<name>A0ABY4EKI1_9BACI</name>
<evidence type="ECO:0000313" key="1">
    <source>
        <dbReference type="EMBL" id="UOQ44980.1"/>
    </source>
</evidence>
<dbReference type="EMBL" id="CP095073">
    <property type="protein sequence ID" value="UOQ44980.1"/>
    <property type="molecule type" value="Genomic_DNA"/>
</dbReference>
<accession>A0ABY4EKI1</accession>
<dbReference type="Proteomes" id="UP000831787">
    <property type="component" value="Chromosome"/>
</dbReference>
<reference evidence="1 2" key="1">
    <citation type="submission" date="2022-04" db="EMBL/GenBank/DDBJ databases">
        <title>Halobacillus sp. isolated from saltern.</title>
        <authorList>
            <person name="Won M."/>
            <person name="Lee C.-M."/>
            <person name="Woen H.-Y."/>
            <person name="Kwon S.-W."/>
        </authorList>
    </citation>
    <scope>NUCLEOTIDE SEQUENCE [LARGE SCALE GENOMIC DNA]</scope>
    <source>
        <strain evidence="1 2">SSBR10-3</strain>
    </source>
</reference>
<keyword evidence="2" id="KW-1185">Reference proteome</keyword>
<proteinExistence type="predicted"/>
<keyword evidence="1" id="KW-0413">Isomerase</keyword>
<dbReference type="Gene3D" id="3.20.20.150">
    <property type="entry name" value="Divalent-metal-dependent TIM barrel enzymes"/>
    <property type="match status" value="1"/>
</dbReference>
<dbReference type="SUPFAM" id="SSF51658">
    <property type="entry name" value="Xylose isomerase-like"/>
    <property type="match status" value="1"/>
</dbReference>
<organism evidence="1 2">
    <name type="scientific">Halobacillus salinarum</name>
    <dbReference type="NCBI Taxonomy" id="2932257"/>
    <lineage>
        <taxon>Bacteria</taxon>
        <taxon>Bacillati</taxon>
        <taxon>Bacillota</taxon>
        <taxon>Bacilli</taxon>
        <taxon>Bacillales</taxon>
        <taxon>Bacillaceae</taxon>
        <taxon>Halobacillus</taxon>
    </lineage>
</organism>
<dbReference type="GO" id="GO:0016853">
    <property type="term" value="F:isomerase activity"/>
    <property type="evidence" value="ECO:0007669"/>
    <property type="project" value="UniProtKB-KW"/>
</dbReference>
<sequence>MNKVIVPLNAFADQDVYNKGQAAFIAPIFNGGAYGVEIRRELIKNLNTELAVLKDRLKDYGLFVVYSAPAGLWCENGELNSEELELICQEASGLGASLLKVSLGNYQASRSPFDSLRELIDRWSPQLEILIENDQTDYGGRLEVLKDFFTTASNEGVSIEMTFDVGNWKFVNEEMDEALQALGHRVRYLHLKYVTERHGELVTLPLLEDEEEQWKQAAGQFSAEILKALEFPVQDEKDVAAYVEMVGRAGLESEDGVWKN</sequence>
<gene>
    <name evidence="1" type="ORF">MUN89_03240</name>
</gene>
<dbReference type="InterPro" id="IPR036237">
    <property type="entry name" value="Xyl_isomerase-like_sf"/>
</dbReference>
<protein>
    <submittedName>
        <fullName evidence="1">Sugar phosphate isomerase/epimerase</fullName>
    </submittedName>
</protein>
<dbReference type="RefSeq" id="WP_244711357.1">
    <property type="nucleotide sequence ID" value="NZ_CP095073.1"/>
</dbReference>